<sequence length="42" mass="4966">MCSLDLKNKHYSNILCLINLLSMSCTYSMLIPYFDYLHDFNS</sequence>
<dbReference type="PROSITE" id="PS51257">
    <property type="entry name" value="PROKAR_LIPOPROTEIN"/>
    <property type="match status" value="1"/>
</dbReference>
<proteinExistence type="predicted"/>
<dbReference type="EMBL" id="GGEC01069392">
    <property type="protein sequence ID" value="MBX49876.1"/>
    <property type="molecule type" value="Transcribed_RNA"/>
</dbReference>
<evidence type="ECO:0000256" key="1">
    <source>
        <dbReference type="SAM" id="Phobius"/>
    </source>
</evidence>
<name>A0A2P2P526_RHIMU</name>
<keyword evidence="1" id="KW-1133">Transmembrane helix</keyword>
<accession>A0A2P2P526</accession>
<evidence type="ECO:0000313" key="2">
    <source>
        <dbReference type="EMBL" id="MBX49876.1"/>
    </source>
</evidence>
<feature type="transmembrane region" description="Helical" evidence="1">
    <location>
        <begin position="12"/>
        <end position="34"/>
    </location>
</feature>
<keyword evidence="1" id="KW-0812">Transmembrane</keyword>
<keyword evidence="1" id="KW-0472">Membrane</keyword>
<reference evidence="2" key="1">
    <citation type="submission" date="2018-02" db="EMBL/GenBank/DDBJ databases">
        <title>Rhizophora mucronata_Transcriptome.</title>
        <authorList>
            <person name="Meera S.P."/>
            <person name="Sreeshan A."/>
            <person name="Augustine A."/>
        </authorList>
    </citation>
    <scope>NUCLEOTIDE SEQUENCE</scope>
    <source>
        <tissue evidence="2">Leaf</tissue>
    </source>
</reference>
<dbReference type="AlphaFoldDB" id="A0A2P2P526"/>
<organism evidence="2">
    <name type="scientific">Rhizophora mucronata</name>
    <name type="common">Asiatic mangrove</name>
    <dbReference type="NCBI Taxonomy" id="61149"/>
    <lineage>
        <taxon>Eukaryota</taxon>
        <taxon>Viridiplantae</taxon>
        <taxon>Streptophyta</taxon>
        <taxon>Embryophyta</taxon>
        <taxon>Tracheophyta</taxon>
        <taxon>Spermatophyta</taxon>
        <taxon>Magnoliopsida</taxon>
        <taxon>eudicotyledons</taxon>
        <taxon>Gunneridae</taxon>
        <taxon>Pentapetalae</taxon>
        <taxon>rosids</taxon>
        <taxon>fabids</taxon>
        <taxon>Malpighiales</taxon>
        <taxon>Rhizophoraceae</taxon>
        <taxon>Rhizophora</taxon>
    </lineage>
</organism>
<protein>
    <submittedName>
        <fullName evidence="2">Uncharacterized protein</fullName>
    </submittedName>
</protein>